<dbReference type="Gene3D" id="2.160.20.10">
    <property type="entry name" value="Single-stranded right-handed beta-helix, Pectin lyase-like"/>
    <property type="match status" value="1"/>
</dbReference>
<dbReference type="PANTHER" id="PTHR31375">
    <property type="match status" value="1"/>
</dbReference>
<reference evidence="8 9" key="1">
    <citation type="submission" date="2021-03" db="EMBL/GenBank/DDBJ databases">
        <title>Assistant Professor.</title>
        <authorList>
            <person name="Huq M.A."/>
        </authorList>
    </citation>
    <scope>NUCLEOTIDE SEQUENCE [LARGE SCALE GENOMIC DNA]</scope>
    <source>
        <strain evidence="8 9">MAH-29</strain>
    </source>
</reference>
<name>A0ABS3Z175_9BACT</name>
<keyword evidence="9" id="KW-1185">Reference proteome</keyword>
<evidence type="ECO:0000313" key="8">
    <source>
        <dbReference type="EMBL" id="MBO9203900.1"/>
    </source>
</evidence>
<dbReference type="InterPro" id="IPR012334">
    <property type="entry name" value="Pectin_lyas_fold"/>
</dbReference>
<evidence type="ECO:0000256" key="1">
    <source>
        <dbReference type="ARBA" id="ARBA00004191"/>
    </source>
</evidence>
<keyword evidence="4" id="KW-0964">Secreted</keyword>
<proteinExistence type="inferred from homology"/>
<evidence type="ECO:0000256" key="2">
    <source>
        <dbReference type="ARBA" id="ARBA00008834"/>
    </source>
</evidence>
<comment type="caution">
    <text evidence="8">The sequence shown here is derived from an EMBL/GenBank/DDBJ whole genome shotgun (WGS) entry which is preliminary data.</text>
</comment>
<accession>A0ABS3Z175</accession>
<evidence type="ECO:0000256" key="5">
    <source>
        <dbReference type="ARBA" id="ARBA00022801"/>
    </source>
</evidence>
<evidence type="ECO:0000256" key="3">
    <source>
        <dbReference type="ARBA" id="ARBA00022512"/>
    </source>
</evidence>
<dbReference type="SMART" id="SM00710">
    <property type="entry name" value="PbH1"/>
    <property type="match status" value="6"/>
</dbReference>
<dbReference type="EMBL" id="JAGHKO010000011">
    <property type="protein sequence ID" value="MBO9203900.1"/>
    <property type="molecule type" value="Genomic_DNA"/>
</dbReference>
<dbReference type="PROSITE" id="PS00502">
    <property type="entry name" value="POLYGALACTURONASE"/>
    <property type="match status" value="1"/>
</dbReference>
<dbReference type="InterPro" id="IPR011050">
    <property type="entry name" value="Pectin_lyase_fold/virulence"/>
</dbReference>
<dbReference type="InterPro" id="IPR000743">
    <property type="entry name" value="Glyco_hydro_28"/>
</dbReference>
<evidence type="ECO:0000256" key="7">
    <source>
        <dbReference type="RuleBase" id="RU361169"/>
    </source>
</evidence>
<organism evidence="8 9">
    <name type="scientific">Niastella soli</name>
    <dbReference type="NCBI Taxonomy" id="2821487"/>
    <lineage>
        <taxon>Bacteria</taxon>
        <taxon>Pseudomonadati</taxon>
        <taxon>Bacteroidota</taxon>
        <taxon>Chitinophagia</taxon>
        <taxon>Chitinophagales</taxon>
        <taxon>Chitinophagaceae</taxon>
        <taxon>Niastella</taxon>
    </lineage>
</organism>
<keyword evidence="6 7" id="KW-0326">Glycosidase</keyword>
<dbReference type="SUPFAM" id="SSF51126">
    <property type="entry name" value="Pectin lyase-like"/>
    <property type="match status" value="1"/>
</dbReference>
<dbReference type="InterPro" id="IPR006626">
    <property type="entry name" value="PbH1"/>
</dbReference>
<dbReference type="Proteomes" id="UP000677244">
    <property type="component" value="Unassembled WGS sequence"/>
</dbReference>
<keyword evidence="3" id="KW-0134">Cell wall</keyword>
<sequence length="439" mass="44900">MKKTIVCLAMSCLLVTRCSKKETPAAATTPSRTATTESVSVPVIPAGTFNITSYGASTGSSDNTTAVLNAINAASAAGGGTVVVPSGTFLCGPVKLKNNVGLQLSSGTILKALAYGTYPGSGGTADVASLIDMSGLTNVKVSGPGTIEGQGSAWWTAYKDTKASGAAIARPAMIGLSSATTVEISGIKIQNAPNSHISVSKNNNSVTISGVTISSPSTSPNTDGIDTWSPNINITNCNISCGDDNIAMNNNSKYVTITGCTFGSGHGLSIGSYAASIDHITVSNCTFNGTSNGIHLKSNRTRSGTVQYLTYTDITMTNVSSPINLCEYYPDNTIPSSASADAAQAITTTTPVWKHITFKNITATGSPKAGLLWAVPEKPMTDLVFDNVKITATTGMTANYINGASFINGSRITVSSGNAFVSTYSSSITGINVTTGAPQ</sequence>
<comment type="subcellular location">
    <subcellularLocation>
        <location evidence="1">Secreted</location>
        <location evidence="1">Cell wall</location>
    </subcellularLocation>
</comment>
<dbReference type="Pfam" id="PF00295">
    <property type="entry name" value="Glyco_hydro_28"/>
    <property type="match status" value="1"/>
</dbReference>
<gene>
    <name evidence="8" type="ORF">J7I42_26685</name>
</gene>
<protein>
    <submittedName>
        <fullName evidence="8">Right-handed parallel beta-helix repeat-containing protein</fullName>
    </submittedName>
</protein>
<dbReference type="RefSeq" id="WP_209141951.1">
    <property type="nucleotide sequence ID" value="NZ_JAGHKO010000011.1"/>
</dbReference>
<evidence type="ECO:0000256" key="6">
    <source>
        <dbReference type="ARBA" id="ARBA00023295"/>
    </source>
</evidence>
<evidence type="ECO:0000256" key="4">
    <source>
        <dbReference type="ARBA" id="ARBA00022525"/>
    </source>
</evidence>
<evidence type="ECO:0000313" key="9">
    <source>
        <dbReference type="Proteomes" id="UP000677244"/>
    </source>
</evidence>
<keyword evidence="5 7" id="KW-0378">Hydrolase</keyword>
<comment type="similarity">
    <text evidence="2 7">Belongs to the glycosyl hydrolase 28 family.</text>
</comment>